<dbReference type="InterPro" id="IPR041650">
    <property type="entry name" value="HEPN_Swt1"/>
</dbReference>
<dbReference type="InParanoid" id="A0A517SAZ3"/>
<dbReference type="AlphaFoldDB" id="A0A517SAZ3"/>
<dbReference type="Pfam" id="PF18731">
    <property type="entry name" value="HEPN_Swt1"/>
    <property type="match status" value="1"/>
</dbReference>
<dbReference type="OrthoDB" id="9757917at2"/>
<evidence type="ECO:0000259" key="2">
    <source>
        <dbReference type="Pfam" id="PF18731"/>
    </source>
</evidence>
<sequence>MPSNHERVATALDLLTAGMADFAETKLREVYKENWVNSVSGSFRDDRNRLSADGLSIRWDAHALLTVMWDQWNAVFRTSLGHAERSLVSELREYRNRWAHQKEFDFDDTYRILDSVRRLLQAAESRKLPELEYQKRDLLEAYVAEEVNTQIQQSMFNRNRPWVIAFYTFCFGVTFYNLVAKRDMTEPSRYFFISTLLLAFIYLIYRQYRMDPPILFGPHECQRCRKIIYRKECPYCES</sequence>
<feature type="transmembrane region" description="Helical" evidence="1">
    <location>
        <begin position="161"/>
        <end position="178"/>
    </location>
</feature>
<dbReference type="Proteomes" id="UP000315700">
    <property type="component" value="Chromosome"/>
</dbReference>
<keyword evidence="1" id="KW-1133">Transmembrane helix</keyword>
<protein>
    <recommendedName>
        <fullName evidence="2">Swt1-like HEPN domain-containing protein</fullName>
    </recommendedName>
</protein>
<name>A0A517SAZ3_9PLAN</name>
<dbReference type="EMBL" id="CP036271">
    <property type="protein sequence ID" value="QDT53275.1"/>
    <property type="molecule type" value="Genomic_DNA"/>
</dbReference>
<organism evidence="3 4">
    <name type="scientific">Caulifigura coniformis</name>
    <dbReference type="NCBI Taxonomy" id="2527983"/>
    <lineage>
        <taxon>Bacteria</taxon>
        <taxon>Pseudomonadati</taxon>
        <taxon>Planctomycetota</taxon>
        <taxon>Planctomycetia</taxon>
        <taxon>Planctomycetales</taxon>
        <taxon>Planctomycetaceae</taxon>
        <taxon>Caulifigura</taxon>
    </lineage>
</organism>
<feature type="domain" description="Swt1-like HEPN" evidence="2">
    <location>
        <begin position="11"/>
        <end position="122"/>
    </location>
</feature>
<dbReference type="RefSeq" id="WP_145028352.1">
    <property type="nucleotide sequence ID" value="NZ_CP036271.1"/>
</dbReference>
<feature type="transmembrane region" description="Helical" evidence="1">
    <location>
        <begin position="190"/>
        <end position="208"/>
    </location>
</feature>
<reference evidence="3 4" key="1">
    <citation type="submission" date="2019-02" db="EMBL/GenBank/DDBJ databases">
        <title>Deep-cultivation of Planctomycetes and their phenomic and genomic characterization uncovers novel biology.</title>
        <authorList>
            <person name="Wiegand S."/>
            <person name="Jogler M."/>
            <person name="Boedeker C."/>
            <person name="Pinto D."/>
            <person name="Vollmers J."/>
            <person name="Rivas-Marin E."/>
            <person name="Kohn T."/>
            <person name="Peeters S.H."/>
            <person name="Heuer A."/>
            <person name="Rast P."/>
            <person name="Oberbeckmann S."/>
            <person name="Bunk B."/>
            <person name="Jeske O."/>
            <person name="Meyerdierks A."/>
            <person name="Storesund J.E."/>
            <person name="Kallscheuer N."/>
            <person name="Luecker S."/>
            <person name="Lage O.M."/>
            <person name="Pohl T."/>
            <person name="Merkel B.J."/>
            <person name="Hornburger P."/>
            <person name="Mueller R.-W."/>
            <person name="Bruemmer F."/>
            <person name="Labrenz M."/>
            <person name="Spormann A.M."/>
            <person name="Op den Camp H."/>
            <person name="Overmann J."/>
            <person name="Amann R."/>
            <person name="Jetten M.S.M."/>
            <person name="Mascher T."/>
            <person name="Medema M.H."/>
            <person name="Devos D.P."/>
            <person name="Kaster A.-K."/>
            <person name="Ovreas L."/>
            <person name="Rohde M."/>
            <person name="Galperin M.Y."/>
            <person name="Jogler C."/>
        </authorList>
    </citation>
    <scope>NUCLEOTIDE SEQUENCE [LARGE SCALE GENOMIC DNA]</scope>
    <source>
        <strain evidence="3 4">Pan44</strain>
    </source>
</reference>
<accession>A0A517SAZ3</accession>
<evidence type="ECO:0000313" key="3">
    <source>
        <dbReference type="EMBL" id="QDT53275.1"/>
    </source>
</evidence>
<keyword evidence="1" id="KW-0812">Transmembrane</keyword>
<proteinExistence type="predicted"/>
<evidence type="ECO:0000256" key="1">
    <source>
        <dbReference type="SAM" id="Phobius"/>
    </source>
</evidence>
<gene>
    <name evidence="3" type="ORF">Pan44_12910</name>
</gene>
<keyword evidence="1" id="KW-0472">Membrane</keyword>
<keyword evidence="4" id="KW-1185">Reference proteome</keyword>
<evidence type="ECO:0000313" key="4">
    <source>
        <dbReference type="Proteomes" id="UP000315700"/>
    </source>
</evidence>
<dbReference type="KEGG" id="ccos:Pan44_12910"/>